<feature type="repeat" description="RCC1" evidence="1">
    <location>
        <begin position="52"/>
        <end position="107"/>
    </location>
</feature>
<gene>
    <name evidence="2" type="ORF">PNOK_0003600</name>
</gene>
<dbReference type="SUPFAM" id="SSF50985">
    <property type="entry name" value="RCC1/BLIP-II"/>
    <property type="match status" value="1"/>
</dbReference>
<evidence type="ECO:0000256" key="1">
    <source>
        <dbReference type="PROSITE-ProRule" id="PRU00235"/>
    </source>
</evidence>
<dbReference type="Gene3D" id="2.130.10.30">
    <property type="entry name" value="Regulator of chromosome condensation 1/beta-lactamase-inhibitor protein II"/>
    <property type="match status" value="2"/>
</dbReference>
<dbReference type="InParanoid" id="A0A286UTS0"/>
<name>A0A286UTS0_9AGAM</name>
<protein>
    <submittedName>
        <fullName evidence="2">RCC1 BLIP-II</fullName>
    </submittedName>
</protein>
<proteinExistence type="predicted"/>
<comment type="caution">
    <text evidence="2">The sequence shown here is derived from an EMBL/GenBank/DDBJ whole genome shotgun (WGS) entry which is preliminary data.</text>
</comment>
<dbReference type="AlphaFoldDB" id="A0A286UTS0"/>
<dbReference type="InterPro" id="IPR009091">
    <property type="entry name" value="RCC1/BLIP-II"/>
</dbReference>
<feature type="repeat" description="RCC1" evidence="1">
    <location>
        <begin position="349"/>
        <end position="402"/>
    </location>
</feature>
<evidence type="ECO:0000313" key="3">
    <source>
        <dbReference type="Proteomes" id="UP000217199"/>
    </source>
</evidence>
<dbReference type="PANTHER" id="PTHR45982:SF3">
    <property type="entry name" value="F-BOX PROTEIN POF9"/>
    <property type="match status" value="1"/>
</dbReference>
<dbReference type="STRING" id="2282107.A0A286UTS0"/>
<reference evidence="2 3" key="1">
    <citation type="journal article" date="2017" name="Mol. Ecol.">
        <title>Comparative and population genomic landscape of Phellinus noxius: A hypervariable fungus causing root rot in trees.</title>
        <authorList>
            <person name="Chung C.L."/>
            <person name="Lee T.J."/>
            <person name="Akiba M."/>
            <person name="Lee H.H."/>
            <person name="Kuo T.H."/>
            <person name="Liu D."/>
            <person name="Ke H.M."/>
            <person name="Yokoi T."/>
            <person name="Roa M.B."/>
            <person name="Lu M.J."/>
            <person name="Chang Y.Y."/>
            <person name="Ann P.J."/>
            <person name="Tsai J.N."/>
            <person name="Chen C.Y."/>
            <person name="Tzean S.S."/>
            <person name="Ota Y."/>
            <person name="Hattori T."/>
            <person name="Sahashi N."/>
            <person name="Liou R.F."/>
            <person name="Kikuchi T."/>
            <person name="Tsai I.J."/>
        </authorList>
    </citation>
    <scope>NUCLEOTIDE SEQUENCE [LARGE SCALE GENOMIC DNA]</scope>
    <source>
        <strain evidence="2 3">FFPRI411160</strain>
    </source>
</reference>
<feature type="repeat" description="RCC1" evidence="1">
    <location>
        <begin position="1"/>
        <end position="51"/>
    </location>
</feature>
<dbReference type="EMBL" id="NBII01000001">
    <property type="protein sequence ID" value="PAV22969.1"/>
    <property type="molecule type" value="Genomic_DNA"/>
</dbReference>
<dbReference type="Pfam" id="PF13540">
    <property type="entry name" value="RCC1_2"/>
    <property type="match status" value="1"/>
</dbReference>
<dbReference type="PROSITE" id="PS50012">
    <property type="entry name" value="RCC1_3"/>
    <property type="match status" value="3"/>
</dbReference>
<organism evidence="2 3">
    <name type="scientific">Pyrrhoderma noxium</name>
    <dbReference type="NCBI Taxonomy" id="2282107"/>
    <lineage>
        <taxon>Eukaryota</taxon>
        <taxon>Fungi</taxon>
        <taxon>Dikarya</taxon>
        <taxon>Basidiomycota</taxon>
        <taxon>Agaricomycotina</taxon>
        <taxon>Agaricomycetes</taxon>
        <taxon>Hymenochaetales</taxon>
        <taxon>Hymenochaetaceae</taxon>
        <taxon>Pyrrhoderma</taxon>
    </lineage>
</organism>
<dbReference type="GO" id="GO:0005737">
    <property type="term" value="C:cytoplasm"/>
    <property type="evidence" value="ECO:0007669"/>
    <property type="project" value="TreeGrafter"/>
</dbReference>
<dbReference type="GO" id="GO:0005085">
    <property type="term" value="F:guanyl-nucleotide exchange factor activity"/>
    <property type="evidence" value="ECO:0007669"/>
    <property type="project" value="TreeGrafter"/>
</dbReference>
<dbReference type="Proteomes" id="UP000217199">
    <property type="component" value="Unassembled WGS sequence"/>
</dbReference>
<accession>A0A286UTS0</accession>
<keyword evidence="3" id="KW-1185">Reference proteome</keyword>
<sequence length="418" mass="46134">MYLWGHAQNGRMGIPGVSYGIESPMLFVPLSDRPISNLYAGGWSYMALDHKGRLYAWGAMNGGYRSHHYNGFESIGKTSERPLRLEMPDLLKSVSCGRAHAAALDVRGHVWMFLNWGQPFWFSTRLLDNTSPESTPIQVVSSWDCSAILTESGSVLVLWLDERRIFTSSIENEPVRATDHIIQCSILEACQEPFLLPSIPGLPLLYETDSPDSLEVVTKLVKIAAMNGALIGLTDKGHVLKMNNFASGQSHYEWTYLPQFSEPARISSYLTSSLNEPGNIPPRDIRMTDIVAQHLQFYAFTSHENTIVLRGNKTTNPSTAPDIIPQLSYKGVKSISIGDYHCIALTVYGKVYTWGRNLEGSLGFQAEGTGDHPPTEVVIPLNNGFCIGATAGGWHTGVLAIELNGIDDTSMGNEPWRT</sequence>
<dbReference type="PANTHER" id="PTHR45982">
    <property type="entry name" value="REGULATOR OF CHROMOSOME CONDENSATION"/>
    <property type="match status" value="1"/>
</dbReference>
<dbReference type="InterPro" id="IPR051553">
    <property type="entry name" value="Ran_GTPase-activating"/>
</dbReference>
<dbReference type="OrthoDB" id="61110at2759"/>
<dbReference type="InterPro" id="IPR000408">
    <property type="entry name" value="Reg_chr_condens"/>
</dbReference>
<evidence type="ECO:0000313" key="2">
    <source>
        <dbReference type="EMBL" id="PAV22969.1"/>
    </source>
</evidence>